<protein>
    <submittedName>
        <fullName evidence="4">Glycosyltransferase involved in cell wall bisynthesis</fullName>
    </submittedName>
</protein>
<name>A0A1H2QB54_9FLAO</name>
<dbReference type="GO" id="GO:0016757">
    <property type="term" value="F:glycosyltransferase activity"/>
    <property type="evidence" value="ECO:0007669"/>
    <property type="project" value="InterPro"/>
</dbReference>
<dbReference type="GeneID" id="85018022"/>
<gene>
    <name evidence="4" type="ORF">SAMN05444420_101102</name>
</gene>
<organism evidence="4 5">
    <name type="scientific">Capnocytophaga granulosa</name>
    <dbReference type="NCBI Taxonomy" id="45242"/>
    <lineage>
        <taxon>Bacteria</taxon>
        <taxon>Pseudomonadati</taxon>
        <taxon>Bacteroidota</taxon>
        <taxon>Flavobacteriia</taxon>
        <taxon>Flavobacteriales</taxon>
        <taxon>Flavobacteriaceae</taxon>
        <taxon>Capnocytophaga</taxon>
    </lineage>
</organism>
<evidence type="ECO:0000313" key="5">
    <source>
        <dbReference type="Proteomes" id="UP000182771"/>
    </source>
</evidence>
<evidence type="ECO:0000256" key="1">
    <source>
        <dbReference type="ARBA" id="ARBA00022679"/>
    </source>
</evidence>
<evidence type="ECO:0000313" key="4">
    <source>
        <dbReference type="EMBL" id="SDW04386.1"/>
    </source>
</evidence>
<sequence>MRIGFDAKRAFHNFRGLGNYSRDLIRILQERTDTELVLFNPKRRKFLGVKITPRTTEINPKGFFWKKLKSLWRLFHITTLAKEQQLDIYHGLSGEIPIGIYKYVPTVVTIHDLIFLRFPQWYSAFDRKIHTLKFRYAAEKAQHIIAISEQTKRDIVDYFHIDPNKISVVYQGCHAAFKQTYTEEEKAKVREKYALPDRFVLNVGAIEERKNALEIVKALKGTDLPLIMVGKKTAYYEKIEAYCKENDMQSQVRVLSGVSMQELAMIYQAATIFCYPSVFEGFGIPIIEALFSKTPVITSQGSCFEEAGGSGSIYINPTENTPQEIRQAIEELLSSPEHMQQMREVGYNYVQKFTDENVCENLLKVYQKVIS</sequence>
<dbReference type="GO" id="GO:0009103">
    <property type="term" value="P:lipopolysaccharide biosynthetic process"/>
    <property type="evidence" value="ECO:0007669"/>
    <property type="project" value="TreeGrafter"/>
</dbReference>
<evidence type="ECO:0000259" key="3">
    <source>
        <dbReference type="Pfam" id="PF13439"/>
    </source>
</evidence>
<feature type="domain" description="Glycosyl transferase family 1" evidence="2">
    <location>
        <begin position="190"/>
        <end position="347"/>
    </location>
</feature>
<dbReference type="Pfam" id="PF00534">
    <property type="entry name" value="Glycos_transf_1"/>
    <property type="match status" value="1"/>
</dbReference>
<proteinExistence type="predicted"/>
<dbReference type="InterPro" id="IPR001296">
    <property type="entry name" value="Glyco_trans_1"/>
</dbReference>
<dbReference type="Pfam" id="PF13439">
    <property type="entry name" value="Glyco_transf_4"/>
    <property type="match status" value="1"/>
</dbReference>
<dbReference type="PANTHER" id="PTHR46401">
    <property type="entry name" value="GLYCOSYLTRANSFERASE WBBK-RELATED"/>
    <property type="match status" value="1"/>
</dbReference>
<dbReference type="Proteomes" id="UP000182771">
    <property type="component" value="Unassembled WGS sequence"/>
</dbReference>
<keyword evidence="1 4" id="KW-0808">Transferase</keyword>
<dbReference type="Gene3D" id="3.40.50.2000">
    <property type="entry name" value="Glycogen Phosphorylase B"/>
    <property type="match status" value="2"/>
</dbReference>
<dbReference type="PANTHER" id="PTHR46401:SF2">
    <property type="entry name" value="GLYCOSYLTRANSFERASE WBBK-RELATED"/>
    <property type="match status" value="1"/>
</dbReference>
<dbReference type="OrthoDB" id="9801609at2"/>
<accession>A0A1H2QB54</accession>
<dbReference type="SUPFAM" id="SSF53756">
    <property type="entry name" value="UDP-Glycosyltransferase/glycogen phosphorylase"/>
    <property type="match status" value="1"/>
</dbReference>
<keyword evidence="5" id="KW-1185">Reference proteome</keyword>
<dbReference type="AlphaFoldDB" id="A0A1H2QB54"/>
<evidence type="ECO:0000259" key="2">
    <source>
        <dbReference type="Pfam" id="PF00534"/>
    </source>
</evidence>
<dbReference type="EMBL" id="FNND01000001">
    <property type="protein sequence ID" value="SDW04386.1"/>
    <property type="molecule type" value="Genomic_DNA"/>
</dbReference>
<reference evidence="4 5" key="1">
    <citation type="submission" date="2016-10" db="EMBL/GenBank/DDBJ databases">
        <authorList>
            <person name="Varghese N."/>
            <person name="Submissions S."/>
        </authorList>
    </citation>
    <scope>NUCLEOTIDE SEQUENCE [LARGE SCALE GENOMIC DNA]</scope>
    <source>
        <strain evidence="4 5">DSM 11449</strain>
    </source>
</reference>
<comment type="caution">
    <text evidence="4">The sequence shown here is derived from an EMBL/GenBank/DDBJ whole genome shotgun (WGS) entry which is preliminary data.</text>
</comment>
<dbReference type="CDD" id="cd03809">
    <property type="entry name" value="GT4_MtfB-like"/>
    <property type="match status" value="1"/>
</dbReference>
<dbReference type="InterPro" id="IPR028098">
    <property type="entry name" value="Glyco_trans_4-like_N"/>
</dbReference>
<dbReference type="RefSeq" id="WP_016419421.1">
    <property type="nucleotide sequence ID" value="NZ_FNND01000001.1"/>
</dbReference>
<feature type="domain" description="Glycosyltransferase subfamily 4-like N-terminal" evidence="3">
    <location>
        <begin position="15"/>
        <end position="173"/>
    </location>
</feature>